<organism evidence="2 3">
    <name type="scientific">Ricinus communis</name>
    <name type="common">Castor bean</name>
    <dbReference type="NCBI Taxonomy" id="3988"/>
    <lineage>
        <taxon>Eukaryota</taxon>
        <taxon>Viridiplantae</taxon>
        <taxon>Streptophyta</taxon>
        <taxon>Embryophyta</taxon>
        <taxon>Tracheophyta</taxon>
        <taxon>Spermatophyta</taxon>
        <taxon>Magnoliopsida</taxon>
        <taxon>eudicotyledons</taxon>
        <taxon>Gunneridae</taxon>
        <taxon>Pentapetalae</taxon>
        <taxon>rosids</taxon>
        <taxon>fabids</taxon>
        <taxon>Malpighiales</taxon>
        <taxon>Euphorbiaceae</taxon>
        <taxon>Acalyphoideae</taxon>
        <taxon>Acalypheae</taxon>
        <taxon>Ricinus</taxon>
    </lineage>
</organism>
<sequence length="103" mass="10997">RGQAGRSRRRHAGALPAAAAPPAGLCRAATGRRHAADFGSHPPRSAEPADGTDHDRRRGAPGGGRRARRRRRAGCGMSTPRYVKPKAVRGHKLMFRDATVDDA</sequence>
<name>B9TLD7_RICCO</name>
<dbReference type="EMBL" id="EQ986626">
    <property type="protein sequence ID" value="EEF23327.1"/>
    <property type="molecule type" value="Genomic_DNA"/>
</dbReference>
<evidence type="ECO:0000313" key="2">
    <source>
        <dbReference type="EMBL" id="EEF23327.1"/>
    </source>
</evidence>
<evidence type="ECO:0000313" key="3">
    <source>
        <dbReference type="Proteomes" id="UP000008311"/>
    </source>
</evidence>
<evidence type="ECO:0000256" key="1">
    <source>
        <dbReference type="SAM" id="MobiDB-lite"/>
    </source>
</evidence>
<dbReference type="Proteomes" id="UP000008311">
    <property type="component" value="Unassembled WGS sequence"/>
</dbReference>
<accession>B9TLD7</accession>
<feature type="compositionally biased region" description="Low complexity" evidence="1">
    <location>
        <begin position="13"/>
        <end position="29"/>
    </location>
</feature>
<feature type="compositionally biased region" description="Basic residues" evidence="1">
    <location>
        <begin position="1"/>
        <end position="12"/>
    </location>
</feature>
<dbReference type="AlphaFoldDB" id="B9TLD7"/>
<protein>
    <submittedName>
        <fullName evidence="2">Uncharacterized protein</fullName>
    </submittedName>
</protein>
<feature type="non-terminal residue" evidence="2">
    <location>
        <position position="1"/>
    </location>
</feature>
<reference evidence="3" key="1">
    <citation type="journal article" date="2010" name="Nat. Biotechnol.">
        <title>Draft genome sequence of the oilseed species Ricinus communis.</title>
        <authorList>
            <person name="Chan A.P."/>
            <person name="Crabtree J."/>
            <person name="Zhao Q."/>
            <person name="Lorenzi H."/>
            <person name="Orvis J."/>
            <person name="Puiu D."/>
            <person name="Melake-Berhan A."/>
            <person name="Jones K.M."/>
            <person name="Redman J."/>
            <person name="Chen G."/>
            <person name="Cahoon E.B."/>
            <person name="Gedil M."/>
            <person name="Stanke M."/>
            <person name="Haas B.J."/>
            <person name="Wortman J.R."/>
            <person name="Fraser-Liggett C.M."/>
            <person name="Ravel J."/>
            <person name="Rabinowicz P.D."/>
        </authorList>
    </citation>
    <scope>NUCLEOTIDE SEQUENCE [LARGE SCALE GENOMIC DNA]</scope>
    <source>
        <strain evidence="3">cv. Hale</strain>
    </source>
</reference>
<proteinExistence type="predicted"/>
<gene>
    <name evidence="2" type="ORF">RCOM_1979470</name>
</gene>
<dbReference type="InParanoid" id="B9TLD7"/>
<feature type="non-terminal residue" evidence="2">
    <location>
        <position position="103"/>
    </location>
</feature>
<feature type="region of interest" description="Disordered" evidence="1">
    <location>
        <begin position="1"/>
        <end position="82"/>
    </location>
</feature>
<keyword evidence="3" id="KW-1185">Reference proteome</keyword>